<dbReference type="NCBIfam" id="TIGR00796">
    <property type="entry name" value="livcs"/>
    <property type="match status" value="1"/>
</dbReference>
<feature type="transmembrane region" description="Helical" evidence="9">
    <location>
        <begin position="348"/>
        <end position="366"/>
    </location>
</feature>
<dbReference type="STRING" id="59505.FB03_00485"/>
<protein>
    <submittedName>
        <fullName evidence="10">Branched-chain amino acid transport system II carrier protein</fullName>
    </submittedName>
</protein>
<comment type="subcellular location">
    <subcellularLocation>
        <location evidence="1">Cell membrane</location>
        <topology evidence="1">Multi-pass membrane protein</topology>
    </subcellularLocation>
</comment>
<organism evidence="10 11">
    <name type="scientific">Actinotignum schaalii FB123-CNA-2</name>
    <dbReference type="NCBI Taxonomy" id="883067"/>
    <lineage>
        <taxon>Bacteria</taxon>
        <taxon>Bacillati</taxon>
        <taxon>Actinomycetota</taxon>
        <taxon>Actinomycetes</taxon>
        <taxon>Actinomycetales</taxon>
        <taxon>Actinomycetaceae</taxon>
        <taxon>Actinotignum</taxon>
    </lineage>
</organism>
<feature type="transmembrane region" description="Helical" evidence="9">
    <location>
        <begin position="123"/>
        <end position="141"/>
    </location>
</feature>
<feature type="transmembrane region" description="Helical" evidence="9">
    <location>
        <begin position="42"/>
        <end position="63"/>
    </location>
</feature>
<evidence type="ECO:0000256" key="2">
    <source>
        <dbReference type="ARBA" id="ARBA00008540"/>
    </source>
</evidence>
<dbReference type="AlphaFoldDB" id="S2VJF5"/>
<name>S2VJF5_9ACTO</name>
<dbReference type="PANTHER" id="PTHR30588">
    <property type="entry name" value="BRANCHED-CHAIN AMINO ACID TRANSPORT SYSTEM 2 CARRIER PROTEIN"/>
    <property type="match status" value="1"/>
</dbReference>
<dbReference type="Pfam" id="PF05525">
    <property type="entry name" value="Branch_AA_trans"/>
    <property type="match status" value="1"/>
</dbReference>
<dbReference type="InterPro" id="IPR004685">
    <property type="entry name" value="Brnchd-chn_aa_trnsp_Livcs"/>
</dbReference>
<dbReference type="GO" id="GO:0005304">
    <property type="term" value="F:L-valine transmembrane transporter activity"/>
    <property type="evidence" value="ECO:0007669"/>
    <property type="project" value="TreeGrafter"/>
</dbReference>
<dbReference type="EMBL" id="AGWM01000010">
    <property type="protein sequence ID" value="EPD26896.1"/>
    <property type="molecule type" value="Genomic_DNA"/>
</dbReference>
<evidence type="ECO:0000313" key="11">
    <source>
        <dbReference type="Proteomes" id="UP000014393"/>
    </source>
</evidence>
<feature type="transmembrane region" description="Helical" evidence="9">
    <location>
        <begin position="225"/>
        <end position="249"/>
    </location>
</feature>
<dbReference type="GO" id="GO:0015820">
    <property type="term" value="P:L-leucine transport"/>
    <property type="evidence" value="ECO:0007669"/>
    <property type="project" value="TreeGrafter"/>
</dbReference>
<keyword evidence="8 9" id="KW-0472">Membrane</keyword>
<keyword evidence="7 9" id="KW-1133">Transmembrane helix</keyword>
<dbReference type="GO" id="GO:0015188">
    <property type="term" value="F:L-isoleucine transmembrane transporter activity"/>
    <property type="evidence" value="ECO:0007669"/>
    <property type="project" value="TreeGrafter"/>
</dbReference>
<keyword evidence="6" id="KW-0029">Amino-acid transport</keyword>
<dbReference type="PATRIC" id="fig|883067.3.peg.812"/>
<feature type="transmembrane region" description="Helical" evidence="9">
    <location>
        <begin position="319"/>
        <end position="342"/>
    </location>
</feature>
<dbReference type="PANTHER" id="PTHR30588:SF0">
    <property type="entry name" value="BRANCHED-CHAIN AMINO ACID PERMEASE BRNQ"/>
    <property type="match status" value="1"/>
</dbReference>
<evidence type="ECO:0000256" key="6">
    <source>
        <dbReference type="ARBA" id="ARBA00022970"/>
    </source>
</evidence>
<feature type="transmembrane region" description="Helical" evidence="9">
    <location>
        <begin position="404"/>
        <end position="431"/>
    </location>
</feature>
<evidence type="ECO:0000256" key="7">
    <source>
        <dbReference type="ARBA" id="ARBA00022989"/>
    </source>
</evidence>
<dbReference type="GO" id="GO:0015190">
    <property type="term" value="F:L-leucine transmembrane transporter activity"/>
    <property type="evidence" value="ECO:0007669"/>
    <property type="project" value="TreeGrafter"/>
</dbReference>
<sequence length="457" mass="47327">MKKSRVLTLAVTGLALFAMFFGAGNLIFPVMLGIQAGTNTPLAIAGFIGTGVILPAVGLIAATSSRDGTPQDIATRIGRIPGHALLWAIFITTGVLYAVPRVAAVSFEVAVRPVMHDDAAARPALLVFSAVFFVVAVLVALNPGKMVDRVGGILTPALVILMAILIAVVVLNLPPQVALPQAPYAPNALTGGLLSGYMTMDALAAFVFGLVIVSSLRSKGFTSRGALFGGAAGVALIAAIILAAIYLGLSQIGVRVATEGFANGADALAAVSERFFGRSGQLIFGAITILACLTTAIGLLGAATQFYRSYLPGLAYRPLLIGQGMFAFAMSTLGLEGILNFINPINRFIYPIAIVLIFVTLVDLAVPGRLHWAYRASAWIAAPLALLDGLVVTEWDIFAPVAEFLALFPLGAEGLAWAGPAVLGFVLGLAVDGIQGRLFPPTLVRAKADEPAEAPVA</sequence>
<feature type="transmembrane region" description="Helical" evidence="9">
    <location>
        <begin position="193"/>
        <end position="213"/>
    </location>
</feature>
<feature type="transmembrane region" description="Helical" evidence="9">
    <location>
        <begin position="378"/>
        <end position="398"/>
    </location>
</feature>
<evidence type="ECO:0000256" key="9">
    <source>
        <dbReference type="SAM" id="Phobius"/>
    </source>
</evidence>
<reference evidence="10 11" key="1">
    <citation type="submission" date="2013-05" db="EMBL/GenBank/DDBJ databases">
        <title>The Genome Sequence of Actinobaculum schaalii FB123-CNA2.</title>
        <authorList>
            <consortium name="The Broad Institute Genomics Platform"/>
            <person name="Earl A."/>
            <person name="Ward D."/>
            <person name="Feldgarden M."/>
            <person name="Gevers D."/>
            <person name="Saerens B."/>
            <person name="Vaneechoutte M."/>
            <person name="Walker B."/>
            <person name="Young S."/>
            <person name="Zeng Q."/>
            <person name="Gargeya S."/>
            <person name="Fitzgerald M."/>
            <person name="Haas B."/>
            <person name="Abouelleil A."/>
            <person name="Allen A.W."/>
            <person name="Alvarado L."/>
            <person name="Arachchi H.M."/>
            <person name="Berlin A.M."/>
            <person name="Chapman S.B."/>
            <person name="Gainer-Dewar J."/>
            <person name="Goldberg J."/>
            <person name="Griggs A."/>
            <person name="Gujja S."/>
            <person name="Hansen M."/>
            <person name="Howarth C."/>
            <person name="Imamovic A."/>
            <person name="Ireland A."/>
            <person name="Larimer J."/>
            <person name="McCowan C."/>
            <person name="Murphy C."/>
            <person name="Pearson M."/>
            <person name="Poon T.W."/>
            <person name="Priest M."/>
            <person name="Roberts A."/>
            <person name="Saif S."/>
            <person name="Shea T."/>
            <person name="Sisk P."/>
            <person name="Sykes S."/>
            <person name="Wortman J."/>
            <person name="Nusbaum C."/>
            <person name="Birren B."/>
        </authorList>
    </citation>
    <scope>NUCLEOTIDE SEQUENCE [LARGE SCALE GENOMIC DNA]</scope>
    <source>
        <strain evidence="10 11">FB123-CNA-2</strain>
    </source>
</reference>
<feature type="transmembrane region" description="Helical" evidence="9">
    <location>
        <begin position="282"/>
        <end position="307"/>
    </location>
</feature>
<dbReference type="HOGENOM" id="CLU_036807_0_1_11"/>
<dbReference type="GO" id="GO:0005886">
    <property type="term" value="C:plasma membrane"/>
    <property type="evidence" value="ECO:0007669"/>
    <property type="project" value="UniProtKB-SubCell"/>
</dbReference>
<comment type="caution">
    <text evidence="10">The sequence shown here is derived from an EMBL/GenBank/DDBJ whole genome shotgun (WGS) entry which is preliminary data.</text>
</comment>
<keyword evidence="5 9" id="KW-0812">Transmembrane</keyword>
<dbReference type="RefSeq" id="WP_016442456.1">
    <property type="nucleotide sequence ID" value="NZ_KE150262.1"/>
</dbReference>
<gene>
    <name evidence="10" type="ORF">HMPREF9237_00830</name>
</gene>
<proteinExistence type="inferred from homology"/>
<evidence type="ECO:0000256" key="1">
    <source>
        <dbReference type="ARBA" id="ARBA00004651"/>
    </source>
</evidence>
<comment type="similarity">
    <text evidence="2">Belongs to the branched chain amino acid transporter family.</text>
</comment>
<evidence type="ECO:0000256" key="3">
    <source>
        <dbReference type="ARBA" id="ARBA00022448"/>
    </source>
</evidence>
<dbReference type="Proteomes" id="UP000014393">
    <property type="component" value="Unassembled WGS sequence"/>
</dbReference>
<dbReference type="GO" id="GO:0015818">
    <property type="term" value="P:isoleucine transport"/>
    <property type="evidence" value="ECO:0007669"/>
    <property type="project" value="TreeGrafter"/>
</dbReference>
<accession>S2VJF5</accession>
<evidence type="ECO:0000256" key="5">
    <source>
        <dbReference type="ARBA" id="ARBA00022692"/>
    </source>
</evidence>
<feature type="transmembrane region" description="Helical" evidence="9">
    <location>
        <begin position="153"/>
        <end position="173"/>
    </location>
</feature>
<evidence type="ECO:0000256" key="4">
    <source>
        <dbReference type="ARBA" id="ARBA00022475"/>
    </source>
</evidence>
<keyword evidence="11" id="KW-1185">Reference proteome</keyword>
<keyword evidence="3" id="KW-0813">Transport</keyword>
<dbReference type="eggNOG" id="COG1114">
    <property type="taxonomic scope" value="Bacteria"/>
</dbReference>
<evidence type="ECO:0000313" key="10">
    <source>
        <dbReference type="EMBL" id="EPD26896.1"/>
    </source>
</evidence>
<keyword evidence="4" id="KW-1003">Cell membrane</keyword>
<evidence type="ECO:0000256" key="8">
    <source>
        <dbReference type="ARBA" id="ARBA00023136"/>
    </source>
</evidence>
<feature type="transmembrane region" description="Helical" evidence="9">
    <location>
        <begin position="84"/>
        <end position="103"/>
    </location>
</feature>